<organism evidence="2 3">
    <name type="scientific">Trichinella pseudospiralis</name>
    <name type="common">Parasitic roundworm</name>
    <dbReference type="NCBI Taxonomy" id="6337"/>
    <lineage>
        <taxon>Eukaryota</taxon>
        <taxon>Metazoa</taxon>
        <taxon>Ecdysozoa</taxon>
        <taxon>Nematoda</taxon>
        <taxon>Enoplea</taxon>
        <taxon>Dorylaimia</taxon>
        <taxon>Trichinellida</taxon>
        <taxon>Trichinellidae</taxon>
        <taxon>Trichinella</taxon>
    </lineage>
</organism>
<dbReference type="EMBL" id="JYDV01000139">
    <property type="protein sequence ID" value="KRZ29541.1"/>
    <property type="molecule type" value="Genomic_DNA"/>
</dbReference>
<reference evidence="2 3" key="1">
    <citation type="submission" date="2015-01" db="EMBL/GenBank/DDBJ databases">
        <title>Evolution of Trichinella species and genotypes.</title>
        <authorList>
            <person name="Korhonen P.K."/>
            <person name="Edoardo P."/>
            <person name="Giuseppe L.R."/>
            <person name="Gasser R.B."/>
        </authorList>
    </citation>
    <scope>NUCLEOTIDE SEQUENCE [LARGE SCALE GENOMIC DNA]</scope>
    <source>
        <strain evidence="2">ISS176</strain>
    </source>
</reference>
<accession>A0A0V1J4F7</accession>
<dbReference type="Proteomes" id="UP000054826">
    <property type="component" value="Unassembled WGS sequence"/>
</dbReference>
<sequence>MHLASTFLPVTQVDTGDSLLEAGTTALHYANNDRHNASCFISNWAFVCLIYVASGSVFSIWCNFYEVMMYREWKREETKNTDEIVQKFIDGTKQIKRNQEACMISWVY</sequence>
<evidence type="ECO:0000256" key="1">
    <source>
        <dbReference type="SAM" id="Phobius"/>
    </source>
</evidence>
<feature type="transmembrane region" description="Helical" evidence="1">
    <location>
        <begin position="44"/>
        <end position="65"/>
    </location>
</feature>
<gene>
    <name evidence="2" type="ORF">T4C_14055</name>
</gene>
<keyword evidence="1" id="KW-0472">Membrane</keyword>
<keyword evidence="1" id="KW-1133">Transmembrane helix</keyword>
<keyword evidence="1" id="KW-0812">Transmembrane</keyword>
<dbReference type="AlphaFoldDB" id="A0A0V1J4F7"/>
<protein>
    <submittedName>
        <fullName evidence="2">Uncharacterized protein</fullName>
    </submittedName>
</protein>
<evidence type="ECO:0000313" key="2">
    <source>
        <dbReference type="EMBL" id="KRZ29541.1"/>
    </source>
</evidence>
<proteinExistence type="predicted"/>
<name>A0A0V1J4F7_TRIPS</name>
<evidence type="ECO:0000313" key="3">
    <source>
        <dbReference type="Proteomes" id="UP000054826"/>
    </source>
</evidence>
<comment type="caution">
    <text evidence="2">The sequence shown here is derived from an EMBL/GenBank/DDBJ whole genome shotgun (WGS) entry which is preliminary data.</text>
</comment>